<dbReference type="Gene3D" id="1.20.900.10">
    <property type="entry name" value="Dbl homology (DH) domain"/>
    <property type="match status" value="1"/>
</dbReference>
<dbReference type="Pfam" id="PF00621">
    <property type="entry name" value="RhoGEF"/>
    <property type="match status" value="1"/>
</dbReference>
<dbReference type="Proteomes" id="UP000050795">
    <property type="component" value="Unassembled WGS sequence"/>
</dbReference>
<feature type="coiled-coil region" evidence="1">
    <location>
        <begin position="966"/>
        <end position="1039"/>
    </location>
</feature>
<feature type="region of interest" description="Disordered" evidence="2">
    <location>
        <begin position="932"/>
        <end position="962"/>
    </location>
</feature>
<dbReference type="InterPro" id="IPR000219">
    <property type="entry name" value="DH_dom"/>
</dbReference>
<reference evidence="5" key="1">
    <citation type="submission" date="2022-06" db="EMBL/GenBank/DDBJ databases">
        <authorList>
            <person name="Berger JAMES D."/>
            <person name="Berger JAMES D."/>
        </authorList>
    </citation>
    <scope>NUCLEOTIDE SEQUENCE [LARGE SCALE GENOMIC DNA]</scope>
</reference>
<evidence type="ECO:0000256" key="2">
    <source>
        <dbReference type="SAM" id="MobiDB-lite"/>
    </source>
</evidence>
<keyword evidence="3" id="KW-0472">Membrane</keyword>
<reference evidence="6" key="2">
    <citation type="submission" date="2023-11" db="UniProtKB">
        <authorList>
            <consortium name="WormBaseParasite"/>
        </authorList>
    </citation>
    <scope>IDENTIFICATION</scope>
</reference>
<evidence type="ECO:0000313" key="5">
    <source>
        <dbReference type="Proteomes" id="UP000050795"/>
    </source>
</evidence>
<dbReference type="PROSITE" id="PS50010">
    <property type="entry name" value="DH_2"/>
    <property type="match status" value="1"/>
</dbReference>
<keyword evidence="5" id="KW-1185">Reference proteome</keyword>
<dbReference type="GO" id="GO:0005085">
    <property type="term" value="F:guanyl-nucleotide exchange factor activity"/>
    <property type="evidence" value="ECO:0007669"/>
    <property type="project" value="InterPro"/>
</dbReference>
<feature type="region of interest" description="Disordered" evidence="2">
    <location>
        <begin position="88"/>
        <end position="109"/>
    </location>
</feature>
<feature type="region of interest" description="Disordered" evidence="2">
    <location>
        <begin position="707"/>
        <end position="741"/>
    </location>
</feature>
<dbReference type="InterPro" id="IPR035899">
    <property type="entry name" value="DBL_dom_sf"/>
</dbReference>
<feature type="region of interest" description="Disordered" evidence="2">
    <location>
        <begin position="770"/>
        <end position="833"/>
    </location>
</feature>
<dbReference type="GO" id="GO:0005737">
    <property type="term" value="C:cytoplasm"/>
    <property type="evidence" value="ECO:0007669"/>
    <property type="project" value="TreeGrafter"/>
</dbReference>
<protein>
    <recommendedName>
        <fullName evidence="4">DH domain-containing protein</fullName>
    </recommendedName>
</protein>
<organism evidence="5 6">
    <name type="scientific">Trichobilharzia regenti</name>
    <name type="common">Nasal bird schistosome</name>
    <dbReference type="NCBI Taxonomy" id="157069"/>
    <lineage>
        <taxon>Eukaryota</taxon>
        <taxon>Metazoa</taxon>
        <taxon>Spiralia</taxon>
        <taxon>Lophotrochozoa</taxon>
        <taxon>Platyhelminthes</taxon>
        <taxon>Trematoda</taxon>
        <taxon>Digenea</taxon>
        <taxon>Strigeidida</taxon>
        <taxon>Schistosomatoidea</taxon>
        <taxon>Schistosomatidae</taxon>
        <taxon>Trichobilharzia</taxon>
    </lineage>
</organism>
<evidence type="ECO:0000313" key="6">
    <source>
        <dbReference type="WBParaSite" id="TREG1_103350.7"/>
    </source>
</evidence>
<evidence type="ECO:0000256" key="3">
    <source>
        <dbReference type="SAM" id="Phobius"/>
    </source>
</evidence>
<feature type="compositionally biased region" description="Polar residues" evidence="2">
    <location>
        <begin position="811"/>
        <end position="824"/>
    </location>
</feature>
<feature type="transmembrane region" description="Helical" evidence="3">
    <location>
        <begin position="43"/>
        <end position="64"/>
    </location>
</feature>
<accession>A0AA85IKY5</accession>
<proteinExistence type="predicted"/>
<keyword evidence="3" id="KW-1133">Transmembrane helix</keyword>
<dbReference type="AlphaFoldDB" id="A0AA85IKY5"/>
<dbReference type="PANTHER" id="PTHR45872">
    <property type="entry name" value="RHO GUANINE NUCLEOTIDE EXCHANGE FACTOR 2, ISOFORM D"/>
    <property type="match status" value="1"/>
</dbReference>
<dbReference type="Pfam" id="PF25407">
    <property type="entry name" value="PH_32"/>
    <property type="match status" value="1"/>
</dbReference>
<evidence type="ECO:0000259" key="4">
    <source>
        <dbReference type="PROSITE" id="PS50010"/>
    </source>
</evidence>
<dbReference type="GO" id="GO:0001664">
    <property type="term" value="F:G protein-coupled receptor binding"/>
    <property type="evidence" value="ECO:0007669"/>
    <property type="project" value="TreeGrafter"/>
</dbReference>
<feature type="region of interest" description="Disordered" evidence="2">
    <location>
        <begin position="620"/>
        <end position="659"/>
    </location>
</feature>
<feature type="compositionally biased region" description="Low complexity" evidence="2">
    <location>
        <begin position="1212"/>
        <end position="1233"/>
    </location>
</feature>
<keyword evidence="3" id="KW-0812">Transmembrane</keyword>
<evidence type="ECO:0000256" key="1">
    <source>
        <dbReference type="SAM" id="Coils"/>
    </source>
</evidence>
<dbReference type="SMART" id="SM00325">
    <property type="entry name" value="RhoGEF"/>
    <property type="match status" value="1"/>
</dbReference>
<feature type="compositionally biased region" description="Low complexity" evidence="2">
    <location>
        <begin position="642"/>
        <end position="659"/>
    </location>
</feature>
<feature type="compositionally biased region" description="Polar residues" evidence="2">
    <location>
        <begin position="1179"/>
        <end position="1188"/>
    </location>
</feature>
<feature type="compositionally biased region" description="Polar residues" evidence="2">
    <location>
        <begin position="1121"/>
        <end position="1141"/>
    </location>
</feature>
<feature type="domain" description="DH" evidence="4">
    <location>
        <begin position="161"/>
        <end position="364"/>
    </location>
</feature>
<feature type="region of interest" description="Disordered" evidence="2">
    <location>
        <begin position="1101"/>
        <end position="1274"/>
    </location>
</feature>
<feature type="compositionally biased region" description="Basic residues" evidence="2">
    <location>
        <begin position="1259"/>
        <end position="1274"/>
    </location>
</feature>
<feature type="compositionally biased region" description="Low complexity" evidence="2">
    <location>
        <begin position="394"/>
        <end position="413"/>
    </location>
</feature>
<dbReference type="PANTHER" id="PTHR45872:SF2">
    <property type="entry name" value="RHO GUANINE NUCLEOTIDE EXCHANGE FACTOR 2, ISOFORM D"/>
    <property type="match status" value="1"/>
</dbReference>
<feature type="compositionally biased region" description="Polar residues" evidence="2">
    <location>
        <begin position="620"/>
        <end position="630"/>
    </location>
</feature>
<name>A0AA85IKY5_TRIRE</name>
<keyword evidence="1" id="KW-0175">Coiled coil</keyword>
<feature type="compositionally biased region" description="Polar residues" evidence="2">
    <location>
        <begin position="782"/>
        <end position="801"/>
    </location>
</feature>
<dbReference type="SUPFAM" id="SSF48065">
    <property type="entry name" value="DBL homology domain (DH-domain)"/>
    <property type="match status" value="1"/>
</dbReference>
<dbReference type="GO" id="GO:0007186">
    <property type="term" value="P:G protein-coupled receptor signaling pathway"/>
    <property type="evidence" value="ECO:0007669"/>
    <property type="project" value="TreeGrafter"/>
</dbReference>
<dbReference type="InterPro" id="IPR057616">
    <property type="entry name" value="PH_2_platyhelminthes"/>
</dbReference>
<dbReference type="WBParaSite" id="TREG1_103350.7">
    <property type="protein sequence ID" value="TREG1_103350.7"/>
    <property type="gene ID" value="TREG1_103350"/>
</dbReference>
<sequence length="1274" mass="142549">MIWLIKNGIRSITSENIFEYYQSLLKAFSKEIIHLLLCSRLKFVYFPFYIFLSAHVKFGFFGYITCTSNTMWPNIFYPFYYQATSPSAVSNSGDNTPCRDSDPESPYDDDSYVSVKIEKFLGSSISVGELIDQTSYLQQYPSWLGFCGPENKKKFAPTYINRNDNIWELVFSERGYVDMLLIVRDLYMIPFPKIDAHSINGLSTDSVLGNSSDLCTALFPCINELVKSHEKIFRVLAGLHVEREDHVVSSLGAYLVKLFDADSLSSLSQLYGQFLFAQKRIRQRLQLCKSHPQIASFFQQVKQNPRSSRKSLEDCYMVIVQRWTKVETLLESIIRNTLNDDKEVANLEISRNAVKSLIKAAESILTEFEHAEKLSEIANRLEVPTSMMTIITSSANSSHTTSSASSSSSSSSSPEIQLLNELKSPNTKLINHGPLFAIPMVAGGGQQSTASYEVEGVALENCFFMLRKVPDSNRYQLFRGTEMPPILWWGKVYGYFRKSMEKGSFGFYILLHSATALTLFRCATVDELARWETVFNDGFAQWREQADTFESLSEEFSKARDEISEKQKRTEGILELLHQLNENRLKFWHIWEFVASSLITERLAEMNVVTANTLLNQQKQQSALSLTPHSASRRSTKADLPASATTNNTTSNNNNNNSNAEYVVTMDTLKLNTFISNLDAYNELDQLFHLLHEYYHRLSFALLSGPSSNLSRSASDVDGSKRPPANPVKKHETFSAHDNVPVSTELRSSIDVGHMKSKKRDVHRLSATMASIFRTPSRDKNLSSTNQSSTDHTSNGTCTNTPGGGLKSIKQRQPGSTTPSQSNGPPLPPRPSFAVLSNLNLTGVGEQLSPTNQCSFNTDSLTDGTNSLALSQPCAEALVLLGELNRIGEALFPQVQLLRTENVELRATLAKLEAERSNWEHFRSRDNQVLMRSTLGGGGASSSSQGSGTHPDGNTGGSSGVYLIDNSTVKQETEKLRQDYENFTRKCHEWEKEYQKQRSAIEREHNKIAKERQLIENERADLERRHHQYEELRSTLQTQLNMYKKLGFKLTPMNNPELEALANLESDMNNDGVNGFQLNRSSSSVITNSFDDYLNELSGNTAHNSSGRGGGGDLPQPIHFYSNSDDITASRRSSNTSFNTGQKRDYAYSPGTDITPKPSLVPSLSTRSDHVPEHLLGSLVNQNNIREQPNSSRSSDYRSDYNPTNSNDRLLSGSSSIGTSSNNTSGKSISGSSLFSDSNPLMKLVDHTKVKSSSSLSKPLKKSYRSRSRQQKDS</sequence>
<feature type="region of interest" description="Disordered" evidence="2">
    <location>
        <begin position="394"/>
        <end position="416"/>
    </location>
</feature>